<protein>
    <submittedName>
        <fullName evidence="1">Uncharacterized protein</fullName>
    </submittedName>
</protein>
<reference evidence="1 2" key="1">
    <citation type="submission" date="2019-03" db="EMBL/GenBank/DDBJ databases">
        <title>Single cell metagenomics reveals metabolic interactions within the superorganism composed of flagellate Streblomastix strix and complex community of Bacteroidetes bacteria on its surface.</title>
        <authorList>
            <person name="Treitli S.C."/>
            <person name="Kolisko M."/>
            <person name="Husnik F."/>
            <person name="Keeling P."/>
            <person name="Hampl V."/>
        </authorList>
    </citation>
    <scope>NUCLEOTIDE SEQUENCE [LARGE SCALE GENOMIC DNA]</scope>
    <source>
        <strain evidence="1">ST1C</strain>
    </source>
</reference>
<organism evidence="1 2">
    <name type="scientific">Streblomastix strix</name>
    <dbReference type="NCBI Taxonomy" id="222440"/>
    <lineage>
        <taxon>Eukaryota</taxon>
        <taxon>Metamonada</taxon>
        <taxon>Preaxostyla</taxon>
        <taxon>Oxymonadida</taxon>
        <taxon>Streblomastigidae</taxon>
        <taxon>Streblomastix</taxon>
    </lineage>
</organism>
<comment type="caution">
    <text evidence="1">The sequence shown here is derived from an EMBL/GenBank/DDBJ whole genome shotgun (WGS) entry which is preliminary data.</text>
</comment>
<evidence type="ECO:0000313" key="2">
    <source>
        <dbReference type="Proteomes" id="UP000324800"/>
    </source>
</evidence>
<dbReference type="EMBL" id="SNRW01043348">
    <property type="protein sequence ID" value="KAA6328330.1"/>
    <property type="molecule type" value="Genomic_DNA"/>
</dbReference>
<accession>A0A5J4R594</accession>
<evidence type="ECO:0000313" key="1">
    <source>
        <dbReference type="EMBL" id="KAA6328330.1"/>
    </source>
</evidence>
<name>A0A5J4R594_9EUKA</name>
<gene>
    <name evidence="1" type="ORF">EZS28_053731</name>
</gene>
<proteinExistence type="predicted"/>
<dbReference type="Proteomes" id="UP000324800">
    <property type="component" value="Unassembled WGS sequence"/>
</dbReference>
<dbReference type="AlphaFoldDB" id="A0A5J4R594"/>
<sequence>MDSNPRTLTFFINDKEQPNYISNLPDTIRFWVNILTEGSSFKLLQFERLLRPAAKHGPQSKELKWGEHWFTGDIIFSDSDSESDPSTPDSDD</sequence>